<protein>
    <submittedName>
        <fullName evidence="1">Uncharacterized protein</fullName>
    </submittedName>
</protein>
<reference evidence="1 2" key="1">
    <citation type="submission" date="2019-11" db="EMBL/GenBank/DDBJ databases">
        <title>Comparative genomics of hydrocarbon-degrading Desulfosarcina strains.</title>
        <authorList>
            <person name="Watanabe M."/>
            <person name="Kojima H."/>
            <person name="Fukui M."/>
        </authorList>
    </citation>
    <scope>NUCLEOTIDE SEQUENCE [LARGE SCALE GENOMIC DNA]</scope>
    <source>
        <strain evidence="2">oXyS1</strain>
    </source>
</reference>
<accession>A0A5K8AGN5</accession>
<sequence length="88" mass="10032">MVAWGMVPTLDDPYNVTVEGLHQRLMALWARLFGDHPDRETLIRQSLITPACGLGLLTSRKAGRIYRLTSGLSRRLREQERVEFAPLL</sequence>
<keyword evidence="2" id="KW-1185">Reference proteome</keyword>
<evidence type="ECO:0000313" key="2">
    <source>
        <dbReference type="Proteomes" id="UP000422108"/>
    </source>
</evidence>
<evidence type="ECO:0000313" key="1">
    <source>
        <dbReference type="EMBL" id="BBO91852.1"/>
    </source>
</evidence>
<dbReference type="Proteomes" id="UP000422108">
    <property type="component" value="Chromosome"/>
</dbReference>
<organism evidence="1 2">
    <name type="scientific">Desulfosarcina ovata subsp. ovata</name>
    <dbReference type="NCBI Taxonomy" id="2752305"/>
    <lineage>
        <taxon>Bacteria</taxon>
        <taxon>Pseudomonadati</taxon>
        <taxon>Thermodesulfobacteriota</taxon>
        <taxon>Desulfobacteria</taxon>
        <taxon>Desulfobacterales</taxon>
        <taxon>Desulfosarcinaceae</taxon>
        <taxon>Desulfosarcina</taxon>
    </lineage>
</organism>
<gene>
    <name evidence="1" type="ORF">DSCOOX_50320</name>
</gene>
<dbReference type="EMBL" id="AP021879">
    <property type="protein sequence ID" value="BBO91852.1"/>
    <property type="molecule type" value="Genomic_DNA"/>
</dbReference>
<dbReference type="AlphaFoldDB" id="A0A5K8AGN5"/>
<name>A0A5K8AGN5_9BACT</name>
<proteinExistence type="predicted"/>